<protein>
    <submittedName>
        <fullName evidence="3">Uncharacterized domain 1-containing protein</fullName>
    </submittedName>
</protein>
<evidence type="ECO:0000256" key="1">
    <source>
        <dbReference type="ARBA" id="ARBA00022801"/>
    </source>
</evidence>
<feature type="domain" description="Thioesterase" evidence="2">
    <location>
        <begin position="46"/>
        <end position="124"/>
    </location>
</feature>
<sequence>MTDPEGTRLFHRTMPFSERLGIEVLEHGKELVRSRLAWDESLCTIGGALHGGALMALADSTGAVCAFLNLPEGAEATTTIESKTNFLRSVRSGYAIASSRPLHAGRRVVVVETEVTGDDGKLVAKVTQTQAVL</sequence>
<dbReference type="Proteomes" id="UP000198582">
    <property type="component" value="Unassembled WGS sequence"/>
</dbReference>
<name>A0A1H8WMI5_9PSEU</name>
<dbReference type="OrthoDB" id="9813282at2"/>
<gene>
    <name evidence="3" type="ORF">SAMN04489732_105325</name>
</gene>
<dbReference type="EMBL" id="FOEF01000005">
    <property type="protein sequence ID" value="SEP28657.1"/>
    <property type="molecule type" value="Genomic_DNA"/>
</dbReference>
<dbReference type="NCBIfam" id="TIGR00369">
    <property type="entry name" value="unchar_dom_1"/>
    <property type="match status" value="1"/>
</dbReference>
<reference evidence="3 4" key="1">
    <citation type="submission" date="2016-10" db="EMBL/GenBank/DDBJ databases">
        <authorList>
            <person name="de Groot N.N."/>
        </authorList>
    </citation>
    <scope>NUCLEOTIDE SEQUENCE [LARGE SCALE GENOMIC DNA]</scope>
    <source>
        <strain evidence="3 4">DSM 44993</strain>
    </source>
</reference>
<organism evidence="3 4">
    <name type="scientific">Amycolatopsis saalfeldensis</name>
    <dbReference type="NCBI Taxonomy" id="394193"/>
    <lineage>
        <taxon>Bacteria</taxon>
        <taxon>Bacillati</taxon>
        <taxon>Actinomycetota</taxon>
        <taxon>Actinomycetes</taxon>
        <taxon>Pseudonocardiales</taxon>
        <taxon>Pseudonocardiaceae</taxon>
        <taxon>Amycolatopsis</taxon>
    </lineage>
</organism>
<keyword evidence="4" id="KW-1185">Reference proteome</keyword>
<dbReference type="SUPFAM" id="SSF54637">
    <property type="entry name" value="Thioesterase/thiol ester dehydrase-isomerase"/>
    <property type="match status" value="1"/>
</dbReference>
<evidence type="ECO:0000313" key="4">
    <source>
        <dbReference type="Proteomes" id="UP000198582"/>
    </source>
</evidence>
<evidence type="ECO:0000259" key="2">
    <source>
        <dbReference type="Pfam" id="PF03061"/>
    </source>
</evidence>
<dbReference type="STRING" id="394193.SAMN04489732_105325"/>
<dbReference type="RefSeq" id="WP_091617391.1">
    <property type="nucleotide sequence ID" value="NZ_FOEF01000005.1"/>
</dbReference>
<dbReference type="Gene3D" id="3.10.129.10">
    <property type="entry name" value="Hotdog Thioesterase"/>
    <property type="match status" value="1"/>
</dbReference>
<dbReference type="PANTHER" id="PTHR43240">
    <property type="entry name" value="1,4-DIHYDROXY-2-NAPHTHOYL-COA THIOESTERASE 1"/>
    <property type="match status" value="1"/>
</dbReference>
<dbReference type="GO" id="GO:0061522">
    <property type="term" value="F:1,4-dihydroxy-2-naphthoyl-CoA thioesterase activity"/>
    <property type="evidence" value="ECO:0007669"/>
    <property type="project" value="TreeGrafter"/>
</dbReference>
<dbReference type="GO" id="GO:0005829">
    <property type="term" value="C:cytosol"/>
    <property type="evidence" value="ECO:0007669"/>
    <property type="project" value="TreeGrafter"/>
</dbReference>
<dbReference type="AlphaFoldDB" id="A0A1H8WMI5"/>
<keyword evidence="1" id="KW-0378">Hydrolase</keyword>
<accession>A0A1H8WMI5</accession>
<dbReference type="CDD" id="cd03443">
    <property type="entry name" value="PaaI_thioesterase"/>
    <property type="match status" value="1"/>
</dbReference>
<dbReference type="InterPro" id="IPR003736">
    <property type="entry name" value="PAAI_dom"/>
</dbReference>
<dbReference type="Pfam" id="PF03061">
    <property type="entry name" value="4HBT"/>
    <property type="match status" value="1"/>
</dbReference>
<evidence type="ECO:0000313" key="3">
    <source>
        <dbReference type="EMBL" id="SEP28657.1"/>
    </source>
</evidence>
<dbReference type="PANTHER" id="PTHR43240:SF8">
    <property type="entry name" value="PHENYLACETIC ACID DEGRADATION-RELATED PROTEIN"/>
    <property type="match status" value="1"/>
</dbReference>
<dbReference type="InterPro" id="IPR029069">
    <property type="entry name" value="HotDog_dom_sf"/>
</dbReference>
<proteinExistence type="predicted"/>
<dbReference type="InterPro" id="IPR006683">
    <property type="entry name" value="Thioestr_dom"/>
</dbReference>